<dbReference type="InterPro" id="IPR028994">
    <property type="entry name" value="Integrin_alpha_N"/>
</dbReference>
<evidence type="ECO:0000256" key="1">
    <source>
        <dbReference type="ARBA" id="ARBA00022729"/>
    </source>
</evidence>
<dbReference type="InterPro" id="IPR011519">
    <property type="entry name" value="UnbV_ASPIC"/>
</dbReference>
<evidence type="ECO:0000313" key="5">
    <source>
        <dbReference type="Proteomes" id="UP000837803"/>
    </source>
</evidence>
<evidence type="ECO:0000313" key="4">
    <source>
        <dbReference type="EMBL" id="CAH1002507.1"/>
    </source>
</evidence>
<dbReference type="PANTHER" id="PTHR16026">
    <property type="entry name" value="CARTILAGE ACIDIC PROTEIN 1"/>
    <property type="match status" value="1"/>
</dbReference>
<protein>
    <recommendedName>
        <fullName evidence="3">ASPIC/UnbV domain-containing protein</fullName>
    </recommendedName>
</protein>
<dbReference type="Pfam" id="PF13517">
    <property type="entry name" value="FG-GAP_3"/>
    <property type="match status" value="4"/>
</dbReference>
<dbReference type="InterPro" id="IPR027039">
    <property type="entry name" value="Crtac1"/>
</dbReference>
<dbReference type="InterPro" id="IPR013517">
    <property type="entry name" value="FG-GAP"/>
</dbReference>
<gene>
    <name evidence="4" type="ORF">LEM8419_03386</name>
</gene>
<organism evidence="4 5">
    <name type="scientific">Neolewinella maritima</name>
    <dbReference type="NCBI Taxonomy" id="1383882"/>
    <lineage>
        <taxon>Bacteria</taxon>
        <taxon>Pseudomonadati</taxon>
        <taxon>Bacteroidota</taxon>
        <taxon>Saprospiria</taxon>
        <taxon>Saprospirales</taxon>
        <taxon>Lewinellaceae</taxon>
        <taxon>Neolewinella</taxon>
    </lineage>
</organism>
<name>A0ABN8FE73_9BACT</name>
<reference evidence="4" key="1">
    <citation type="submission" date="2021-12" db="EMBL/GenBank/DDBJ databases">
        <authorList>
            <person name="Rodrigo-Torres L."/>
            <person name="Arahal R. D."/>
            <person name="Lucena T."/>
        </authorList>
    </citation>
    <scope>NUCLEOTIDE SEQUENCE</scope>
    <source>
        <strain evidence="4">CECT 8419</strain>
    </source>
</reference>
<feature type="domain" description="ASPIC/UnbV" evidence="3">
    <location>
        <begin position="534"/>
        <end position="599"/>
    </location>
</feature>
<proteinExistence type="predicted"/>
<comment type="caution">
    <text evidence="4">The sequence shown here is derived from an EMBL/GenBank/DDBJ whole genome shotgun (WGS) entry which is preliminary data.</text>
</comment>
<evidence type="ECO:0000256" key="2">
    <source>
        <dbReference type="SAM" id="MobiDB-lite"/>
    </source>
</evidence>
<dbReference type="EMBL" id="CAKLPZ010000005">
    <property type="protein sequence ID" value="CAH1002507.1"/>
    <property type="molecule type" value="Genomic_DNA"/>
</dbReference>
<sequence length="1097" mass="119235">MRTAQARSAPDLLHRTTVLACSVLIVLFCACEATPPPLLEPQSAATTGVHFVNRLVEDDTTNILYNEYLYNGGGVGVGDFDGNGLPDLFFGGNKVSSRLYLQLAPWQFTDVTELAGLTTSSWISGVNVHDVNGDGSADLYLTVLNPTGALNAPNLLFINQGNGEDGTPTFREAAAAYGLDNPSYSVHSAWFDLEQDGDLDLYLLNNAIESASRKTLRGTDSSGTAPSLDVVYRNDGPQVDGPQFTRTNDIKMEGWGLGVVPHDFNLDGTTDLYVANDFISDDALLLNATGRLQQRARQAFVHTSKNSMGVDAADLNNDGYPDIVTADMLPDDNLRKKTMFSDIPFQLDARAQERGYVRQYVRNTLQVSNRDGTYSDLAFLAGIAATDWSWAPLIADFDNNGHRDVFISNGYLRDVTNRDFVDFAQQTAMFGTDEAIMQNTLAALHKLAGVHQPNYVFGNRGELDFFASDWLPPTPTYSNGAVYVDLDRDGDLDLVTNNINEPAGLYRNQSRERAPDSTHYLLLQLDGPPTNLDALGAKVYLSYGEGQHSYAEQQRQRGYLSTVDALLHFGLGTSTAVDTLVVIWPDGRVTERTKITADQCVRLSFGEGTAPARRRPDWVKAASPTLREQHLAGPTHVESPYSDFDNFALAVRDRSHDGPALAAADLDGDKRSELIVGGAAGEPTTIYRQTKHGLVEVQVLEGSEASEATTLVTLDYDGDGDTDLFVGNGSREFTGREVYYRDLLYANVGGTLELTQHVLPALFTVTATAVAADLEGDGDQDLFVGSAYRAGAYPEAEASYVLRNEGGKYVVGQQVAAGLVTDAVWTDLNGDRLPDLMTVGEYAPPTVYLNRTGTLEAQAADEALAGWWYSLSAADLDGDGDTDLLAGNVGLNSAYHASPQQPLELRVADYDDNGTLDPIMTMYIADHAHPVHPRNTLGRQLPGFKKQATTYAMYGSWAAENMPPLGEKGFLLQAKEFRSVYLENDGSGHFTTHYLPKSAQTAPIRDALPVRLPNGRTALLAVQNDYALEVLGGRLDAGTGFALSAEGGTLRVDPDYWSVRGDARSVVQLDSLTVVGINSAPLRYFKPAGRWVYPYSR</sequence>
<keyword evidence="1" id="KW-0732">Signal</keyword>
<dbReference type="PROSITE" id="PS51257">
    <property type="entry name" value="PROKAR_LIPOPROTEIN"/>
    <property type="match status" value="1"/>
</dbReference>
<dbReference type="RefSeq" id="WP_238752341.1">
    <property type="nucleotide sequence ID" value="NZ_CAKLPZ010000005.1"/>
</dbReference>
<keyword evidence="5" id="KW-1185">Reference proteome</keyword>
<evidence type="ECO:0000259" key="3">
    <source>
        <dbReference type="Pfam" id="PF07593"/>
    </source>
</evidence>
<dbReference type="Gene3D" id="2.130.10.130">
    <property type="entry name" value="Integrin alpha, N-terminal"/>
    <property type="match status" value="3"/>
</dbReference>
<dbReference type="SUPFAM" id="SSF69318">
    <property type="entry name" value="Integrin alpha N-terminal domain"/>
    <property type="match status" value="2"/>
</dbReference>
<dbReference type="Pfam" id="PF07593">
    <property type="entry name" value="UnbV_ASPIC"/>
    <property type="match status" value="1"/>
</dbReference>
<feature type="region of interest" description="Disordered" evidence="2">
    <location>
        <begin position="216"/>
        <end position="238"/>
    </location>
</feature>
<dbReference type="PANTHER" id="PTHR16026:SF0">
    <property type="entry name" value="CARTILAGE ACIDIC PROTEIN 1"/>
    <property type="match status" value="1"/>
</dbReference>
<accession>A0ABN8FE73</accession>
<dbReference type="Proteomes" id="UP000837803">
    <property type="component" value="Unassembled WGS sequence"/>
</dbReference>